<dbReference type="InterPro" id="IPR057739">
    <property type="entry name" value="Glyco_hydro_29_N"/>
</dbReference>
<dbReference type="Pfam" id="PF01120">
    <property type="entry name" value="Alpha_L_fucos"/>
    <property type="match status" value="1"/>
</dbReference>
<dbReference type="SUPFAM" id="SSF51445">
    <property type="entry name" value="(Trans)glycosidases"/>
    <property type="match status" value="1"/>
</dbReference>
<dbReference type="InterPro" id="IPR013780">
    <property type="entry name" value="Glyco_hydro_b"/>
</dbReference>
<dbReference type="InterPro" id="IPR031919">
    <property type="entry name" value="Fucosidase_C"/>
</dbReference>
<evidence type="ECO:0000256" key="4">
    <source>
        <dbReference type="ARBA" id="ARBA00022729"/>
    </source>
</evidence>
<feature type="domain" description="Alpha-L-fucosidase C-terminal" evidence="8">
    <location>
        <begin position="413"/>
        <end position="484"/>
    </location>
</feature>
<reference evidence="9 10" key="1">
    <citation type="submission" date="2018-07" db="EMBL/GenBank/DDBJ databases">
        <title>Anaerosacharophilus polymeroproducens gen. nov. sp. nov., an anaerobic bacterium isolated from salt field.</title>
        <authorList>
            <person name="Kim W."/>
            <person name="Yang S.-H."/>
            <person name="Oh J."/>
            <person name="Lee J.-H."/>
            <person name="Kwon K.K."/>
        </authorList>
    </citation>
    <scope>NUCLEOTIDE SEQUENCE [LARGE SCALE GENOMIC DNA]</scope>
    <source>
        <strain evidence="9 10">MCWD5</strain>
    </source>
</reference>
<name>A0A371AW60_9FIRM</name>
<evidence type="ECO:0000313" key="9">
    <source>
        <dbReference type="EMBL" id="RDU23806.1"/>
    </source>
</evidence>
<dbReference type="InterPro" id="IPR017853">
    <property type="entry name" value="GH"/>
</dbReference>
<dbReference type="EMBL" id="QRCT01000019">
    <property type="protein sequence ID" value="RDU23806.1"/>
    <property type="molecule type" value="Genomic_DNA"/>
</dbReference>
<keyword evidence="5" id="KW-0378">Hydrolase</keyword>
<dbReference type="Gene3D" id="2.60.40.1180">
    <property type="entry name" value="Golgi alpha-mannosidase II"/>
    <property type="match status" value="1"/>
</dbReference>
<dbReference type="Proteomes" id="UP000255036">
    <property type="component" value="Unassembled WGS sequence"/>
</dbReference>
<evidence type="ECO:0000256" key="5">
    <source>
        <dbReference type="ARBA" id="ARBA00022801"/>
    </source>
</evidence>
<sequence length="498" mass="57889">MEQRVIRLNRNLYLNEINQAIAKGPFHDTWDSLSRYETPTWFSKAKFGIFIHWGVFSVPAYQNEWYPRNMYIEGTLEYEHHLKTYGLHENFGYKDFIPMFTAKKFYPKEWIELFKQSGAKYIVPVAEHHEGFQMYQSSLSHYNAYKMGPCRDILKELKLASEDSGLYFCTSSHRAEHWWFLGYGKQFESDIKEPLTTGDFYWPSVKEQPEEDDLYAVPYPSDDFLVDWLLRCCEIVDRYNPKLFYFDWWIQHEAFKPYLRKFAAYYYNKSNKLGEQAAICYKHDAMMFGTGIVDMERGKFADCKPFIWQTDTATAKNSWCYTNSLDYKSSEELICYLIDVVSKNGNLLLNIGPKADGSISESERTLLTEIGSWLAVNGEAIYNSKVWRYYGEGPAKEVEGKFSEGNTGAYTCRDIRFTVNNGAIYAIVMKCPPDGNTLITMLADNKDQNIPMFHGIIKQVTLLGYKGPITWSKDTNGLLIQTTPLKNTFPIVFKITCD</sequence>
<dbReference type="GO" id="GO:0004560">
    <property type="term" value="F:alpha-L-fucosidase activity"/>
    <property type="evidence" value="ECO:0007669"/>
    <property type="project" value="InterPro"/>
</dbReference>
<organism evidence="9 10">
    <name type="scientific">Anaerosacchariphilus polymeriproducens</name>
    <dbReference type="NCBI Taxonomy" id="1812858"/>
    <lineage>
        <taxon>Bacteria</taxon>
        <taxon>Bacillati</taxon>
        <taxon>Bacillota</taxon>
        <taxon>Clostridia</taxon>
        <taxon>Lachnospirales</taxon>
        <taxon>Lachnospiraceae</taxon>
        <taxon>Anaerosacchariphilus</taxon>
    </lineage>
</organism>
<comment type="function">
    <text evidence="1">Alpha-L-fucosidase is responsible for hydrolyzing the alpha-1,6-linked fucose joined to the reducing-end N-acetylglucosamine of the carbohydrate moieties of glycoproteins.</text>
</comment>
<dbReference type="GO" id="GO:0006004">
    <property type="term" value="P:fucose metabolic process"/>
    <property type="evidence" value="ECO:0007669"/>
    <property type="project" value="InterPro"/>
</dbReference>
<evidence type="ECO:0000259" key="8">
    <source>
        <dbReference type="Pfam" id="PF16757"/>
    </source>
</evidence>
<accession>A0A371AW60</accession>
<dbReference type="OrthoDB" id="107551at2"/>
<gene>
    <name evidence="9" type="ORF">DWV06_08085</name>
</gene>
<evidence type="ECO:0000259" key="7">
    <source>
        <dbReference type="Pfam" id="PF01120"/>
    </source>
</evidence>
<keyword evidence="10" id="KW-1185">Reference proteome</keyword>
<keyword evidence="4" id="KW-0732">Signal</keyword>
<dbReference type="PANTHER" id="PTHR10030:SF37">
    <property type="entry name" value="ALPHA-L-FUCOSIDASE-RELATED"/>
    <property type="match status" value="1"/>
</dbReference>
<dbReference type="PANTHER" id="PTHR10030">
    <property type="entry name" value="ALPHA-L-FUCOSIDASE"/>
    <property type="match status" value="1"/>
</dbReference>
<comment type="similarity">
    <text evidence="2">Belongs to the glycosyl hydrolase 29 family.</text>
</comment>
<evidence type="ECO:0000256" key="1">
    <source>
        <dbReference type="ARBA" id="ARBA00004071"/>
    </source>
</evidence>
<feature type="domain" description="Glycoside hydrolase family 29 N-terminal" evidence="7">
    <location>
        <begin position="17"/>
        <end position="379"/>
    </location>
</feature>
<evidence type="ECO:0000256" key="6">
    <source>
        <dbReference type="ARBA" id="ARBA00023295"/>
    </source>
</evidence>
<dbReference type="Gene3D" id="3.20.20.80">
    <property type="entry name" value="Glycosidases"/>
    <property type="match status" value="1"/>
</dbReference>
<dbReference type="PRINTS" id="PR00741">
    <property type="entry name" value="GLHYDRLASE29"/>
</dbReference>
<dbReference type="InterPro" id="IPR000933">
    <property type="entry name" value="Glyco_hydro_29"/>
</dbReference>
<keyword evidence="6" id="KW-0326">Glycosidase</keyword>
<evidence type="ECO:0000256" key="3">
    <source>
        <dbReference type="ARBA" id="ARBA00012662"/>
    </source>
</evidence>
<dbReference type="SMART" id="SM00812">
    <property type="entry name" value="Alpha_L_fucos"/>
    <property type="match status" value="1"/>
</dbReference>
<dbReference type="PIRSF" id="PIRSF001092">
    <property type="entry name" value="Alpha-L-fucosidase"/>
    <property type="match status" value="1"/>
</dbReference>
<dbReference type="InterPro" id="IPR016286">
    <property type="entry name" value="FUC_metazoa-typ"/>
</dbReference>
<evidence type="ECO:0000313" key="10">
    <source>
        <dbReference type="Proteomes" id="UP000255036"/>
    </source>
</evidence>
<comment type="caution">
    <text evidence="9">The sequence shown here is derived from an EMBL/GenBank/DDBJ whole genome shotgun (WGS) entry which is preliminary data.</text>
</comment>
<proteinExistence type="inferred from homology"/>
<dbReference type="Pfam" id="PF16757">
    <property type="entry name" value="Fucosidase_C"/>
    <property type="match status" value="1"/>
</dbReference>
<protein>
    <recommendedName>
        <fullName evidence="3">alpha-L-fucosidase</fullName>
        <ecNumber evidence="3">3.2.1.51</ecNumber>
    </recommendedName>
</protein>
<dbReference type="EC" id="3.2.1.51" evidence="3"/>
<dbReference type="GO" id="GO:0005764">
    <property type="term" value="C:lysosome"/>
    <property type="evidence" value="ECO:0007669"/>
    <property type="project" value="TreeGrafter"/>
</dbReference>
<dbReference type="GO" id="GO:0016139">
    <property type="term" value="P:glycoside catabolic process"/>
    <property type="evidence" value="ECO:0007669"/>
    <property type="project" value="TreeGrafter"/>
</dbReference>
<evidence type="ECO:0000256" key="2">
    <source>
        <dbReference type="ARBA" id="ARBA00007951"/>
    </source>
</evidence>
<dbReference type="AlphaFoldDB" id="A0A371AW60"/>